<gene>
    <name evidence="2" type="ORF">DI640_00610</name>
</gene>
<feature type="transmembrane region" description="Helical" evidence="1">
    <location>
        <begin position="209"/>
        <end position="226"/>
    </location>
</feature>
<feature type="transmembrane region" description="Helical" evidence="1">
    <location>
        <begin position="306"/>
        <end position="328"/>
    </location>
</feature>
<keyword evidence="1" id="KW-0472">Membrane</keyword>
<evidence type="ECO:0008006" key="4">
    <source>
        <dbReference type="Google" id="ProtNLM"/>
    </source>
</evidence>
<dbReference type="EMBL" id="QFMX01000001">
    <property type="protein sequence ID" value="PZO76950.1"/>
    <property type="molecule type" value="Genomic_DNA"/>
</dbReference>
<dbReference type="InterPro" id="IPR043745">
    <property type="entry name" value="DUF5690"/>
</dbReference>
<feature type="transmembrane region" description="Helical" evidence="1">
    <location>
        <begin position="71"/>
        <end position="90"/>
    </location>
</feature>
<feature type="transmembrane region" description="Helical" evidence="1">
    <location>
        <begin position="128"/>
        <end position="149"/>
    </location>
</feature>
<proteinExistence type="predicted"/>
<reference evidence="2 3" key="1">
    <citation type="submission" date="2017-08" db="EMBL/GenBank/DDBJ databases">
        <title>Infants hospitalized years apart are colonized by the same room-sourced microbial strains.</title>
        <authorList>
            <person name="Brooks B."/>
            <person name="Olm M.R."/>
            <person name="Firek B.A."/>
            <person name="Baker R."/>
            <person name="Thomas B.C."/>
            <person name="Morowitz M.J."/>
            <person name="Banfield J.F."/>
        </authorList>
    </citation>
    <scope>NUCLEOTIDE SEQUENCE [LARGE SCALE GENOMIC DNA]</scope>
    <source>
        <strain evidence="2">S2_018_000_R3_119</strain>
    </source>
</reference>
<feature type="transmembrane region" description="Helical" evidence="1">
    <location>
        <begin position="155"/>
        <end position="177"/>
    </location>
</feature>
<sequence length="405" mass="42755">MPGIAAFCVYFAMYGFRKPIAAAGFDGVPAVFAGLDYKTALILSQAVGYALSKMIGVHVVSVHRPEHRTRLILSLIGAAWAALLLLALLPARFGPLAMLLNGLPLGMIWGLVFSYLEGRRNSEVLASILTASFILSSGATRSVGSLLLVHGVGAFWMPALTGLIFTPLLLAGMAALARSPPPDVADSKARGVRGPMDATARRAYLKRHWVPVTALVAGYTMLAALRDLRDNFAPELWIALDHPATPALYIATEVPVAVIVLLGLAMLGLVRDNRYAVVTIHGVIMAGAVILGGSMLALRAGAIGPVTGMILTGVGIYLAYAPFSAILFDRIMAASPSPGTAGFLIYLADAFGYSGSIGLLLMRSTTAPGRDWLGLFLDAGVLTGAALLVLTFVSAFWFFRHPPLR</sequence>
<feature type="transmembrane region" description="Helical" evidence="1">
    <location>
        <begin position="96"/>
        <end position="116"/>
    </location>
</feature>
<evidence type="ECO:0000313" key="3">
    <source>
        <dbReference type="Proteomes" id="UP000249555"/>
    </source>
</evidence>
<feature type="transmembrane region" description="Helical" evidence="1">
    <location>
        <begin position="246"/>
        <end position="270"/>
    </location>
</feature>
<protein>
    <recommendedName>
        <fullName evidence="4">MFS transporter</fullName>
    </recommendedName>
</protein>
<accession>A0A2W4Z3Q7</accession>
<evidence type="ECO:0000313" key="2">
    <source>
        <dbReference type="EMBL" id="PZO76950.1"/>
    </source>
</evidence>
<dbReference type="AlphaFoldDB" id="A0A2W4Z3Q7"/>
<dbReference type="Pfam" id="PF18943">
    <property type="entry name" value="DUF5690"/>
    <property type="match status" value="1"/>
</dbReference>
<evidence type="ECO:0000256" key="1">
    <source>
        <dbReference type="SAM" id="Phobius"/>
    </source>
</evidence>
<feature type="transmembrane region" description="Helical" evidence="1">
    <location>
        <begin position="340"/>
        <end position="361"/>
    </location>
</feature>
<comment type="caution">
    <text evidence="2">The sequence shown here is derived from an EMBL/GenBank/DDBJ whole genome shotgun (WGS) entry which is preliminary data.</text>
</comment>
<organism evidence="2 3">
    <name type="scientific">Sphingomonas taxi</name>
    <dbReference type="NCBI Taxonomy" id="1549858"/>
    <lineage>
        <taxon>Bacteria</taxon>
        <taxon>Pseudomonadati</taxon>
        <taxon>Pseudomonadota</taxon>
        <taxon>Alphaproteobacteria</taxon>
        <taxon>Sphingomonadales</taxon>
        <taxon>Sphingomonadaceae</taxon>
        <taxon>Sphingomonas</taxon>
    </lineage>
</organism>
<keyword evidence="1" id="KW-1133">Transmembrane helix</keyword>
<feature type="transmembrane region" description="Helical" evidence="1">
    <location>
        <begin position="277"/>
        <end position="300"/>
    </location>
</feature>
<name>A0A2W4Z3Q7_9SPHN</name>
<feature type="transmembrane region" description="Helical" evidence="1">
    <location>
        <begin position="373"/>
        <end position="399"/>
    </location>
</feature>
<keyword evidence="1" id="KW-0812">Transmembrane</keyword>
<dbReference type="Proteomes" id="UP000249555">
    <property type="component" value="Unassembled WGS sequence"/>
</dbReference>